<feature type="signal peptide" evidence="8">
    <location>
        <begin position="1"/>
        <end position="31"/>
    </location>
</feature>
<dbReference type="GO" id="GO:0015562">
    <property type="term" value="F:efflux transmembrane transporter activity"/>
    <property type="evidence" value="ECO:0007669"/>
    <property type="project" value="InterPro"/>
</dbReference>
<keyword evidence="6" id="KW-0472">Membrane</keyword>
<comment type="similarity">
    <text evidence="2">Belongs to the outer membrane factor (OMF) (TC 1.B.17) family.</text>
</comment>
<evidence type="ECO:0000256" key="4">
    <source>
        <dbReference type="ARBA" id="ARBA00022452"/>
    </source>
</evidence>
<keyword evidence="3" id="KW-0813">Transport</keyword>
<dbReference type="InterPro" id="IPR051906">
    <property type="entry name" value="TolC-like"/>
</dbReference>
<comment type="subcellular location">
    <subcellularLocation>
        <location evidence="1">Cell outer membrane</location>
    </subcellularLocation>
</comment>
<evidence type="ECO:0000256" key="1">
    <source>
        <dbReference type="ARBA" id="ARBA00004442"/>
    </source>
</evidence>
<dbReference type="Pfam" id="PF02321">
    <property type="entry name" value="OEP"/>
    <property type="match status" value="2"/>
</dbReference>
<dbReference type="AlphaFoldDB" id="A0A806K0J5"/>
<dbReference type="EMBL" id="JQ844214">
    <property type="protein sequence ID" value="AGS52843.1"/>
    <property type="molecule type" value="Genomic_DNA"/>
</dbReference>
<dbReference type="PANTHER" id="PTHR30026:SF20">
    <property type="entry name" value="OUTER MEMBRANE PROTEIN TOLC"/>
    <property type="match status" value="1"/>
</dbReference>
<name>A0A806K0J5_9BACT</name>
<evidence type="ECO:0000256" key="6">
    <source>
        <dbReference type="ARBA" id="ARBA00023136"/>
    </source>
</evidence>
<dbReference type="GO" id="GO:0015288">
    <property type="term" value="F:porin activity"/>
    <property type="evidence" value="ECO:0007669"/>
    <property type="project" value="TreeGrafter"/>
</dbReference>
<feature type="chain" id="PRO_5032732280" evidence="8">
    <location>
        <begin position="32"/>
        <end position="498"/>
    </location>
</feature>
<keyword evidence="4" id="KW-1134">Transmembrane beta strand</keyword>
<keyword evidence="8" id="KW-0732">Signal</keyword>
<evidence type="ECO:0000256" key="5">
    <source>
        <dbReference type="ARBA" id="ARBA00022692"/>
    </source>
</evidence>
<dbReference type="GO" id="GO:1990281">
    <property type="term" value="C:efflux pump complex"/>
    <property type="evidence" value="ECO:0007669"/>
    <property type="project" value="TreeGrafter"/>
</dbReference>
<dbReference type="GO" id="GO:0009279">
    <property type="term" value="C:cell outer membrane"/>
    <property type="evidence" value="ECO:0007669"/>
    <property type="project" value="UniProtKB-SubCell"/>
</dbReference>
<dbReference type="PANTHER" id="PTHR30026">
    <property type="entry name" value="OUTER MEMBRANE PROTEIN TOLC"/>
    <property type="match status" value="1"/>
</dbReference>
<reference evidence="9" key="1">
    <citation type="submission" date="2012-03" db="EMBL/GenBank/DDBJ databases">
        <title>Functional metagenomics reveals considerable lignocellulase gene clusters in the gut microbiome of a wood-feeding higher termite.</title>
        <authorList>
            <person name="Liu N."/>
        </authorList>
    </citation>
    <scope>NUCLEOTIDE SEQUENCE</scope>
</reference>
<proteinExistence type="inferred from homology"/>
<organism evidence="9">
    <name type="scientific">uncultured bacterium contig00011</name>
    <dbReference type="NCBI Taxonomy" id="1181503"/>
    <lineage>
        <taxon>Bacteria</taxon>
        <taxon>environmental samples</taxon>
    </lineage>
</organism>
<dbReference type="SUPFAM" id="SSF56954">
    <property type="entry name" value="Outer membrane efflux proteins (OEP)"/>
    <property type="match status" value="1"/>
</dbReference>
<evidence type="ECO:0000256" key="3">
    <source>
        <dbReference type="ARBA" id="ARBA00022448"/>
    </source>
</evidence>
<evidence type="ECO:0000256" key="7">
    <source>
        <dbReference type="ARBA" id="ARBA00023237"/>
    </source>
</evidence>
<dbReference type="InterPro" id="IPR003423">
    <property type="entry name" value="OMP_efflux"/>
</dbReference>
<evidence type="ECO:0000256" key="8">
    <source>
        <dbReference type="SAM" id="SignalP"/>
    </source>
</evidence>
<accession>A0A806K0J5</accession>
<evidence type="ECO:0000313" key="9">
    <source>
        <dbReference type="EMBL" id="AGS52843.1"/>
    </source>
</evidence>
<keyword evidence="7" id="KW-0998">Cell outer membrane</keyword>
<dbReference type="Gene3D" id="1.20.1600.10">
    <property type="entry name" value="Outer membrane efflux proteins (OEP)"/>
    <property type="match status" value="1"/>
</dbReference>
<sequence length="498" mass="55832">MKNEKIKKDRGGSGLICFAALFVLLCANLQAQETSFQGTVRLSPDEAVQLAIKNNLNLETARVNTATKKRASDLSWNQFIPSVTVTGAFSVDNEKTTTTTSGVAPITWDMVKDYFPPAYQSQIEMSSEGQTMYNWVTSYSVTVDNPRWNFAIPIQVSLNISAAMFENMKRLRLDYEGGLISYEKTKTQLERDVRKAYHNMLLLQENIELLRVSYENVGRQVQMAQANYNAGLVPELTYLQALVARENMRPTMDQVENGYKLSMAQFAMFLGLDYNTPFELIPIETNTDFIPIDVSQMISKASREKPDIQELRHTILMLQSARKAQINSLLPFLSLSWGMTNYYTPPIDVMGNSIGGWGKSGSLSIAMGIRVNSLIPFSSDFQGIKNMDDQIAAVNLGLAQLIQGTEIEVYNTVLALERTRVSAQAQAQTVSLAEQSYRLTEQAYQAGLQDYFQVQNAQQSLLQAQVQMLEQQFNYLNGLIDLEYSIGVPFGTLSKESK</sequence>
<keyword evidence="5" id="KW-0812">Transmembrane</keyword>
<evidence type="ECO:0000256" key="2">
    <source>
        <dbReference type="ARBA" id="ARBA00007613"/>
    </source>
</evidence>
<protein>
    <submittedName>
        <fullName evidence="9">Outer membrane efflux protein</fullName>
    </submittedName>
</protein>